<accession>A0ABS2BYL0</accession>
<sequence>MSSRIESKPVTGLSTAQEDNTLKNWESWDRTIGRPVSGWIDVRYIDGKEFLNKRAEDCYWGADSLIGSWRKAK</sequence>
<protein>
    <submittedName>
        <fullName evidence="1">Uncharacterized protein</fullName>
    </submittedName>
</protein>
<dbReference type="EMBL" id="JACOPV010000008">
    <property type="protein sequence ID" value="MBM5458711.1"/>
    <property type="molecule type" value="Genomic_DNA"/>
</dbReference>
<evidence type="ECO:0000313" key="2">
    <source>
        <dbReference type="Proteomes" id="UP000745663"/>
    </source>
</evidence>
<proteinExistence type="predicted"/>
<evidence type="ECO:0000313" key="1">
    <source>
        <dbReference type="EMBL" id="MBM5458711.1"/>
    </source>
</evidence>
<organism evidence="1 2">
    <name type="scientific">Pseudomonas arcuscaelestis</name>
    <dbReference type="NCBI Taxonomy" id="2710591"/>
    <lineage>
        <taxon>Bacteria</taxon>
        <taxon>Pseudomonadati</taxon>
        <taxon>Pseudomonadota</taxon>
        <taxon>Gammaproteobacteria</taxon>
        <taxon>Pseudomonadales</taxon>
        <taxon>Pseudomonadaceae</taxon>
        <taxon>Pseudomonas</taxon>
    </lineage>
</organism>
<dbReference type="Proteomes" id="UP000745663">
    <property type="component" value="Unassembled WGS sequence"/>
</dbReference>
<gene>
    <name evidence="1" type="ORF">H8F21_14175</name>
</gene>
<comment type="caution">
    <text evidence="1">The sequence shown here is derived from an EMBL/GenBank/DDBJ whole genome shotgun (WGS) entry which is preliminary data.</text>
</comment>
<name>A0ABS2BYL0_9PSED</name>
<reference evidence="1 2" key="1">
    <citation type="submission" date="2020-08" db="EMBL/GenBank/DDBJ databases">
        <title>Description of novel Pseudomonas species.</title>
        <authorList>
            <person name="Duman M."/>
            <person name="Mulet M."/>
            <person name="Altun S."/>
            <person name="Saticioglu I.B."/>
            <person name="Lalucat J."/>
            <person name="Garcia-Valdes E."/>
        </authorList>
    </citation>
    <scope>NUCLEOTIDE SEQUENCE [LARGE SCALE GENOMIC DNA]</scope>
    <source>
        <strain evidence="1 2">P66</strain>
    </source>
</reference>
<keyword evidence="2" id="KW-1185">Reference proteome</keyword>
<dbReference type="RefSeq" id="WP_203584650.1">
    <property type="nucleotide sequence ID" value="NZ_JACOPV010000008.1"/>
</dbReference>